<dbReference type="EMBL" id="CP018228">
    <property type="protein sequence ID" value="API51109.1"/>
    <property type="molecule type" value="Genomic_DNA"/>
</dbReference>
<reference evidence="1 2" key="1">
    <citation type="submission" date="2016-11" db="EMBL/GenBank/DDBJ databases">
        <title>Rhizobium leguminosarum bv. viciae strain Vaf12 isolated from Vavilovia formosa root nodules from Russia, Dagestan.</title>
        <authorList>
            <person name="Kimeklis A."/>
        </authorList>
    </citation>
    <scope>NUCLEOTIDE SEQUENCE [LARGE SCALE GENOMIC DNA]</scope>
    <source>
        <strain evidence="1 2">Vaf-108</strain>
    </source>
</reference>
<evidence type="ECO:0000313" key="2">
    <source>
        <dbReference type="Proteomes" id="UP000183050"/>
    </source>
</evidence>
<dbReference type="Proteomes" id="UP000183050">
    <property type="component" value="Chromosome"/>
</dbReference>
<organism evidence="1 2">
    <name type="scientific">Rhizobium leguminosarum</name>
    <dbReference type="NCBI Taxonomy" id="384"/>
    <lineage>
        <taxon>Bacteria</taxon>
        <taxon>Pseudomonadati</taxon>
        <taxon>Pseudomonadota</taxon>
        <taxon>Alphaproteobacteria</taxon>
        <taxon>Hyphomicrobiales</taxon>
        <taxon>Rhizobiaceae</taxon>
        <taxon>Rhizobium/Agrobacterium group</taxon>
        <taxon>Rhizobium</taxon>
    </lineage>
</organism>
<gene>
    <name evidence="1" type="ORF">BMW22_05135</name>
</gene>
<protein>
    <submittedName>
        <fullName evidence="1">Uncharacterized protein</fullName>
    </submittedName>
</protein>
<dbReference type="AlphaFoldDB" id="A0A1L3Z624"/>
<name>A0A1L3Z624_RHILE</name>
<accession>A0A1L3Z624</accession>
<evidence type="ECO:0000313" key="1">
    <source>
        <dbReference type="EMBL" id="API51109.1"/>
    </source>
</evidence>
<proteinExistence type="predicted"/>
<sequence length="63" mass="7397">MYEQSQRQYVPFFAIKSQNMFLTNNKYLSGSIFCRHPARDSLIKPKRLTTAPSEISIRRGFLL</sequence>